<feature type="coiled-coil region" evidence="1">
    <location>
        <begin position="34"/>
        <end position="78"/>
    </location>
</feature>
<reference evidence="2" key="1">
    <citation type="submission" date="2022-03" db="EMBL/GenBank/DDBJ databases">
        <authorList>
            <person name="Sayadi A."/>
        </authorList>
    </citation>
    <scope>NUCLEOTIDE SEQUENCE</scope>
</reference>
<proteinExistence type="predicted"/>
<evidence type="ECO:0000313" key="3">
    <source>
        <dbReference type="Proteomes" id="UP001152888"/>
    </source>
</evidence>
<keyword evidence="1" id="KW-0175">Coiled coil</keyword>
<dbReference type="AlphaFoldDB" id="A0A9P0PNR5"/>
<organism evidence="2 3">
    <name type="scientific">Acanthoscelides obtectus</name>
    <name type="common">Bean weevil</name>
    <name type="synonym">Bruchus obtectus</name>
    <dbReference type="NCBI Taxonomy" id="200917"/>
    <lineage>
        <taxon>Eukaryota</taxon>
        <taxon>Metazoa</taxon>
        <taxon>Ecdysozoa</taxon>
        <taxon>Arthropoda</taxon>
        <taxon>Hexapoda</taxon>
        <taxon>Insecta</taxon>
        <taxon>Pterygota</taxon>
        <taxon>Neoptera</taxon>
        <taxon>Endopterygota</taxon>
        <taxon>Coleoptera</taxon>
        <taxon>Polyphaga</taxon>
        <taxon>Cucujiformia</taxon>
        <taxon>Chrysomeloidea</taxon>
        <taxon>Chrysomelidae</taxon>
        <taxon>Bruchinae</taxon>
        <taxon>Bruchini</taxon>
        <taxon>Acanthoscelides</taxon>
    </lineage>
</organism>
<evidence type="ECO:0000256" key="1">
    <source>
        <dbReference type="SAM" id="Coils"/>
    </source>
</evidence>
<gene>
    <name evidence="2" type="ORF">ACAOBT_LOCUS20250</name>
</gene>
<dbReference type="Proteomes" id="UP001152888">
    <property type="component" value="Unassembled WGS sequence"/>
</dbReference>
<accession>A0A9P0PNR5</accession>
<comment type="caution">
    <text evidence="2">The sequence shown here is derived from an EMBL/GenBank/DDBJ whole genome shotgun (WGS) entry which is preliminary data.</text>
</comment>
<sequence>MQENITEDGNMQNINNNYRENAGTAQNQEIRTIANNDKNTEVALKQEIKSLNEKIELLSELLAEKDRLVHQLSNENRRFQEHYDLLATKVVEKDTIISKLRIGIDKVKNCRNGAVEINVQDFVRTQLKQKIEKNMPTSYKISEPRMFKPKIQIVGYRSEQKLAKEQYKKKL</sequence>
<keyword evidence="3" id="KW-1185">Reference proteome</keyword>
<protein>
    <submittedName>
        <fullName evidence="2">Uncharacterized protein</fullName>
    </submittedName>
</protein>
<dbReference type="EMBL" id="CAKOFQ010007112">
    <property type="protein sequence ID" value="CAH1991411.1"/>
    <property type="molecule type" value="Genomic_DNA"/>
</dbReference>
<name>A0A9P0PNR5_ACAOB</name>
<evidence type="ECO:0000313" key="2">
    <source>
        <dbReference type="EMBL" id="CAH1991411.1"/>
    </source>
</evidence>
<dbReference type="OrthoDB" id="6778945at2759"/>